<gene>
    <name evidence="2" type="ORF">F5X68DRAFT_231364</name>
</gene>
<organism evidence="2 3">
    <name type="scientific">Plectosphaerella plurivora</name>
    <dbReference type="NCBI Taxonomy" id="936078"/>
    <lineage>
        <taxon>Eukaryota</taxon>
        <taxon>Fungi</taxon>
        <taxon>Dikarya</taxon>
        <taxon>Ascomycota</taxon>
        <taxon>Pezizomycotina</taxon>
        <taxon>Sordariomycetes</taxon>
        <taxon>Hypocreomycetidae</taxon>
        <taxon>Glomerellales</taxon>
        <taxon>Plectosphaerellaceae</taxon>
        <taxon>Plectosphaerella</taxon>
    </lineage>
</organism>
<evidence type="ECO:0000313" key="2">
    <source>
        <dbReference type="EMBL" id="KAH6687821.1"/>
    </source>
</evidence>
<dbReference type="OrthoDB" id="10362105at2759"/>
<dbReference type="EMBL" id="JAGSXJ010000010">
    <property type="protein sequence ID" value="KAH6687821.1"/>
    <property type="molecule type" value="Genomic_DNA"/>
</dbReference>
<evidence type="ECO:0000256" key="1">
    <source>
        <dbReference type="SAM" id="SignalP"/>
    </source>
</evidence>
<keyword evidence="3" id="KW-1185">Reference proteome</keyword>
<sequence length="172" mass="19229">MVVIGFLSAMVSTACHAVTCNKSDADRTAGAIPWAMTSSPYDDYAPCTNGFPHRQCAHGYCGMCRFERRRERRYERRAERDLDFRHSCRSTRRGRCPCGVSGGSFVVLPPSAVPTSDPDWNTRRMAVPHYQQEQGVQSAESLTTVPSVPVERSTIASPPAYAAYEKPERFFQ</sequence>
<protein>
    <recommendedName>
        <fullName evidence="4">Secreted protein</fullName>
    </recommendedName>
</protein>
<dbReference type="Proteomes" id="UP000770015">
    <property type="component" value="Unassembled WGS sequence"/>
</dbReference>
<feature type="signal peptide" evidence="1">
    <location>
        <begin position="1"/>
        <end position="17"/>
    </location>
</feature>
<dbReference type="AlphaFoldDB" id="A0A9P8VBP4"/>
<reference evidence="2" key="1">
    <citation type="journal article" date="2021" name="Nat. Commun.">
        <title>Genetic determinants of endophytism in the Arabidopsis root mycobiome.</title>
        <authorList>
            <person name="Mesny F."/>
            <person name="Miyauchi S."/>
            <person name="Thiergart T."/>
            <person name="Pickel B."/>
            <person name="Atanasova L."/>
            <person name="Karlsson M."/>
            <person name="Huettel B."/>
            <person name="Barry K.W."/>
            <person name="Haridas S."/>
            <person name="Chen C."/>
            <person name="Bauer D."/>
            <person name="Andreopoulos W."/>
            <person name="Pangilinan J."/>
            <person name="LaButti K."/>
            <person name="Riley R."/>
            <person name="Lipzen A."/>
            <person name="Clum A."/>
            <person name="Drula E."/>
            <person name="Henrissat B."/>
            <person name="Kohler A."/>
            <person name="Grigoriev I.V."/>
            <person name="Martin F.M."/>
            <person name="Hacquard S."/>
        </authorList>
    </citation>
    <scope>NUCLEOTIDE SEQUENCE</scope>
    <source>
        <strain evidence="2">MPI-SDFR-AT-0117</strain>
    </source>
</reference>
<accession>A0A9P8VBP4</accession>
<name>A0A9P8VBP4_9PEZI</name>
<evidence type="ECO:0000313" key="3">
    <source>
        <dbReference type="Proteomes" id="UP000770015"/>
    </source>
</evidence>
<feature type="chain" id="PRO_5040248969" description="Secreted protein" evidence="1">
    <location>
        <begin position="18"/>
        <end position="172"/>
    </location>
</feature>
<keyword evidence="1" id="KW-0732">Signal</keyword>
<evidence type="ECO:0008006" key="4">
    <source>
        <dbReference type="Google" id="ProtNLM"/>
    </source>
</evidence>
<proteinExistence type="predicted"/>
<comment type="caution">
    <text evidence="2">The sequence shown here is derived from an EMBL/GenBank/DDBJ whole genome shotgun (WGS) entry which is preliminary data.</text>
</comment>